<evidence type="ECO:0008006" key="4">
    <source>
        <dbReference type="Google" id="ProtNLM"/>
    </source>
</evidence>
<organism evidence="2 3">
    <name type="scientific">Paracoccus broussonetiae subsp. drimophilus</name>
    <dbReference type="NCBI Taxonomy" id="3373869"/>
    <lineage>
        <taxon>Bacteria</taxon>
        <taxon>Pseudomonadati</taxon>
        <taxon>Pseudomonadota</taxon>
        <taxon>Alphaproteobacteria</taxon>
        <taxon>Rhodobacterales</taxon>
        <taxon>Paracoccaceae</taxon>
        <taxon>Paracoccus</taxon>
        <taxon>Paracoccus broussonetiae</taxon>
    </lineage>
</organism>
<gene>
    <name evidence="2" type="ORF">ACHFJ0_03320</name>
</gene>
<accession>A0ABW7LGG9</accession>
<dbReference type="EMBL" id="JBIMPR010000002">
    <property type="protein sequence ID" value="MFH5773254.1"/>
    <property type="molecule type" value="Genomic_DNA"/>
</dbReference>
<feature type="signal peptide" evidence="1">
    <location>
        <begin position="1"/>
        <end position="16"/>
    </location>
</feature>
<keyword evidence="1" id="KW-0732">Signal</keyword>
<sequence>MTALALSIGLVASATAAQDAPAGPDRNFFVFTGRMLDADMGESVNVIGADYEDNYITGLGVQTFFLHSRRTSVGYELGIATRYGEDRTTEAWGGLVARIDNWQLARNIFLSPSIVFGLSYVDAAHAGREQRLEAEYDGDAQLVFYLSPELDFKVSPESRYSFFWRLHHRSGAWKTLGDMKGASNANVFGLRVRF</sequence>
<feature type="chain" id="PRO_5045812916" description="Acyloxyacyl hydrolase" evidence="1">
    <location>
        <begin position="17"/>
        <end position="194"/>
    </location>
</feature>
<dbReference type="RefSeq" id="WP_395131860.1">
    <property type="nucleotide sequence ID" value="NZ_JBIMPR010000002.1"/>
</dbReference>
<keyword evidence="3" id="KW-1185">Reference proteome</keyword>
<protein>
    <recommendedName>
        <fullName evidence="4">Acyloxyacyl hydrolase</fullName>
    </recommendedName>
</protein>
<proteinExistence type="predicted"/>
<name>A0ABW7LGG9_9RHOB</name>
<evidence type="ECO:0000313" key="2">
    <source>
        <dbReference type="EMBL" id="MFH5773254.1"/>
    </source>
</evidence>
<comment type="caution">
    <text evidence="2">The sequence shown here is derived from an EMBL/GenBank/DDBJ whole genome shotgun (WGS) entry which is preliminary data.</text>
</comment>
<dbReference type="Proteomes" id="UP001609376">
    <property type="component" value="Unassembled WGS sequence"/>
</dbReference>
<reference evidence="2 3" key="1">
    <citation type="submission" date="2024-10" db="EMBL/GenBank/DDBJ databases">
        <title>Paracoccus drimophilus sp. nov., a novel bacterium from corn roots in Hunan.</title>
        <authorList>
            <person name="Li X."/>
        </authorList>
    </citation>
    <scope>NUCLEOTIDE SEQUENCE [LARGE SCALE GENOMIC DNA]</scope>
    <source>
        <strain evidence="2 3">NGMCC 1.201697</strain>
    </source>
</reference>
<evidence type="ECO:0000313" key="3">
    <source>
        <dbReference type="Proteomes" id="UP001609376"/>
    </source>
</evidence>
<evidence type="ECO:0000256" key="1">
    <source>
        <dbReference type="SAM" id="SignalP"/>
    </source>
</evidence>